<dbReference type="InterPro" id="IPR020781">
    <property type="entry name" value="ATPase_OSCP/d_CS"/>
</dbReference>
<dbReference type="SUPFAM" id="SSF47928">
    <property type="entry name" value="N-terminal domain of the delta subunit of the F1F0-ATP synthase"/>
    <property type="match status" value="1"/>
</dbReference>
<dbReference type="HAMAP" id="MF_01416">
    <property type="entry name" value="ATP_synth_delta_bact"/>
    <property type="match status" value="1"/>
</dbReference>
<keyword evidence="11" id="KW-1185">Reference proteome</keyword>
<feature type="chain" id="PRO_5045157425" evidence="9">
    <location>
        <begin position="24"/>
        <end position="242"/>
    </location>
</feature>
<comment type="subcellular location">
    <subcellularLocation>
        <location evidence="1">Membrane</location>
    </subcellularLocation>
</comment>
<evidence type="ECO:0000256" key="7">
    <source>
        <dbReference type="ARBA" id="ARBA00023136"/>
    </source>
</evidence>
<keyword evidence="9" id="KW-0732">Signal</keyword>
<gene>
    <name evidence="10" type="ORF">PCOR1329_LOCUS35078</name>
</gene>
<dbReference type="NCBIfam" id="TIGR01145">
    <property type="entry name" value="ATP_synt_delta"/>
    <property type="match status" value="1"/>
</dbReference>
<name>A0ABN9T397_9DINO</name>
<dbReference type="InterPro" id="IPR026015">
    <property type="entry name" value="ATP_synth_OSCP/delta_N_sf"/>
</dbReference>
<organism evidence="10 11">
    <name type="scientific">Prorocentrum cordatum</name>
    <dbReference type="NCBI Taxonomy" id="2364126"/>
    <lineage>
        <taxon>Eukaryota</taxon>
        <taxon>Sar</taxon>
        <taxon>Alveolata</taxon>
        <taxon>Dinophyceae</taxon>
        <taxon>Prorocentrales</taxon>
        <taxon>Prorocentraceae</taxon>
        <taxon>Prorocentrum</taxon>
    </lineage>
</organism>
<dbReference type="Gene3D" id="1.10.520.20">
    <property type="entry name" value="N-terminal domain of the delta subunit of the F1F0-ATP synthase"/>
    <property type="match status" value="1"/>
</dbReference>
<protein>
    <submittedName>
        <fullName evidence="10">Uncharacterized protein</fullName>
    </submittedName>
</protein>
<evidence type="ECO:0000256" key="9">
    <source>
        <dbReference type="SAM" id="SignalP"/>
    </source>
</evidence>
<accession>A0ABN9T397</accession>
<evidence type="ECO:0000256" key="1">
    <source>
        <dbReference type="ARBA" id="ARBA00004370"/>
    </source>
</evidence>
<keyword evidence="5" id="KW-0406">Ion transport</keyword>
<dbReference type="PANTHER" id="PTHR11910">
    <property type="entry name" value="ATP SYNTHASE DELTA CHAIN"/>
    <property type="match status" value="1"/>
</dbReference>
<dbReference type="Pfam" id="PF00213">
    <property type="entry name" value="OSCP"/>
    <property type="match status" value="1"/>
</dbReference>
<keyword evidence="8" id="KW-0066">ATP synthesis</keyword>
<comment type="similarity">
    <text evidence="2">Belongs to the ATPase delta chain family.</text>
</comment>
<evidence type="ECO:0000313" key="10">
    <source>
        <dbReference type="EMBL" id="CAK0839400.1"/>
    </source>
</evidence>
<keyword evidence="3" id="KW-0813">Transport</keyword>
<evidence type="ECO:0000256" key="2">
    <source>
        <dbReference type="ARBA" id="ARBA00007046"/>
    </source>
</evidence>
<evidence type="ECO:0000256" key="3">
    <source>
        <dbReference type="ARBA" id="ARBA00022448"/>
    </source>
</evidence>
<sequence>MAPMRSAAVCLAAVGAWNLLSQAFVSPGLGKSSRAGRVAMRAAENTAGGGYPRGPLVVYMNALMDAAAKSSESVVVTKDVMRYKKLSESMDGDMKFELTAALNEPAISLTGQAAAIVSVMGPWESTVFPKFVTFLAKKRRIKQLRAICEEYVSHLYHQQSIEPVTVFSATQLTDEQVDKIKAKMAAKLQVRDIKLVQRVDMSLLSGFKIEWGYTDPENPLVGAESIDLSLKSALEEAAISAR</sequence>
<dbReference type="InterPro" id="IPR000711">
    <property type="entry name" value="ATPase_OSCP/dsu"/>
</dbReference>
<evidence type="ECO:0000256" key="6">
    <source>
        <dbReference type="ARBA" id="ARBA00023078"/>
    </source>
</evidence>
<dbReference type="PROSITE" id="PS00389">
    <property type="entry name" value="ATPASE_DELTA"/>
    <property type="match status" value="1"/>
</dbReference>
<evidence type="ECO:0000313" key="11">
    <source>
        <dbReference type="Proteomes" id="UP001189429"/>
    </source>
</evidence>
<keyword evidence="7" id="KW-0472">Membrane</keyword>
<keyword evidence="4" id="KW-0375">Hydrogen ion transport</keyword>
<dbReference type="Proteomes" id="UP001189429">
    <property type="component" value="Unassembled WGS sequence"/>
</dbReference>
<evidence type="ECO:0000256" key="5">
    <source>
        <dbReference type="ARBA" id="ARBA00023065"/>
    </source>
</evidence>
<evidence type="ECO:0000256" key="8">
    <source>
        <dbReference type="ARBA" id="ARBA00023310"/>
    </source>
</evidence>
<keyword evidence="6" id="KW-0793">Thylakoid</keyword>
<dbReference type="EMBL" id="CAUYUJ010014289">
    <property type="protein sequence ID" value="CAK0839400.1"/>
    <property type="molecule type" value="Genomic_DNA"/>
</dbReference>
<reference evidence="10" key="1">
    <citation type="submission" date="2023-10" db="EMBL/GenBank/DDBJ databases">
        <authorList>
            <person name="Chen Y."/>
            <person name="Shah S."/>
            <person name="Dougan E. K."/>
            <person name="Thang M."/>
            <person name="Chan C."/>
        </authorList>
    </citation>
    <scope>NUCLEOTIDE SEQUENCE [LARGE SCALE GENOMIC DNA]</scope>
</reference>
<feature type="signal peptide" evidence="9">
    <location>
        <begin position="1"/>
        <end position="23"/>
    </location>
</feature>
<evidence type="ECO:0000256" key="4">
    <source>
        <dbReference type="ARBA" id="ARBA00022781"/>
    </source>
</evidence>
<comment type="caution">
    <text evidence="10">The sequence shown here is derived from an EMBL/GenBank/DDBJ whole genome shotgun (WGS) entry which is preliminary data.</text>
</comment>
<proteinExistence type="inferred from homology"/>